<sequence length="125" mass="12849">MSRAVRAGRAVAVAVVVLLAGCSRAPGASAVAGCSSTAPRSMTVTATVVEGRADPSPHRVAVALHGVVQVQVAADRVLQVHIHGYDLEYDAAPGTPGCVSFTADRAGLFDVEAHPDILLLQLQVR</sequence>
<keyword evidence="3" id="KW-1185">Reference proteome</keyword>
<dbReference type="EMBL" id="BOMM01000020">
    <property type="protein sequence ID" value="GIE10844.1"/>
    <property type="molecule type" value="Genomic_DNA"/>
</dbReference>
<comment type="caution">
    <text evidence="2">The sequence shown here is derived from an EMBL/GenBank/DDBJ whole genome shotgun (WGS) entry which is preliminary data.</text>
</comment>
<dbReference type="Proteomes" id="UP000598174">
    <property type="component" value="Unassembled WGS sequence"/>
</dbReference>
<dbReference type="PROSITE" id="PS51257">
    <property type="entry name" value="PROKAR_LIPOPROTEIN"/>
    <property type="match status" value="1"/>
</dbReference>
<proteinExistence type="predicted"/>
<protein>
    <recommendedName>
        <fullName evidence="4">Lipoprotein</fullName>
    </recommendedName>
</protein>
<dbReference type="SUPFAM" id="SSF49503">
    <property type="entry name" value="Cupredoxins"/>
    <property type="match status" value="1"/>
</dbReference>
<evidence type="ECO:0008006" key="4">
    <source>
        <dbReference type="Google" id="ProtNLM"/>
    </source>
</evidence>
<reference evidence="2" key="1">
    <citation type="submission" date="2021-01" db="EMBL/GenBank/DDBJ databases">
        <title>Whole genome shotgun sequence of Actinoplanes ferrugineus NBRC 15555.</title>
        <authorList>
            <person name="Komaki H."/>
            <person name="Tamura T."/>
        </authorList>
    </citation>
    <scope>NUCLEOTIDE SEQUENCE</scope>
    <source>
        <strain evidence="2">NBRC 15555</strain>
    </source>
</reference>
<gene>
    <name evidence="2" type="ORF">Afe05nite_26840</name>
</gene>
<keyword evidence="1" id="KW-0732">Signal</keyword>
<dbReference type="InterPro" id="IPR008972">
    <property type="entry name" value="Cupredoxin"/>
</dbReference>
<dbReference type="AlphaFoldDB" id="A0A919IZ84"/>
<name>A0A919IZ84_9ACTN</name>
<feature type="signal peptide" evidence="1">
    <location>
        <begin position="1"/>
        <end position="25"/>
    </location>
</feature>
<accession>A0A919IZ84</accession>
<organism evidence="2 3">
    <name type="scientific">Paractinoplanes ferrugineus</name>
    <dbReference type="NCBI Taxonomy" id="113564"/>
    <lineage>
        <taxon>Bacteria</taxon>
        <taxon>Bacillati</taxon>
        <taxon>Actinomycetota</taxon>
        <taxon>Actinomycetes</taxon>
        <taxon>Micromonosporales</taxon>
        <taxon>Micromonosporaceae</taxon>
        <taxon>Paractinoplanes</taxon>
    </lineage>
</organism>
<evidence type="ECO:0000313" key="2">
    <source>
        <dbReference type="EMBL" id="GIE10844.1"/>
    </source>
</evidence>
<evidence type="ECO:0000256" key="1">
    <source>
        <dbReference type="SAM" id="SignalP"/>
    </source>
</evidence>
<evidence type="ECO:0000313" key="3">
    <source>
        <dbReference type="Proteomes" id="UP000598174"/>
    </source>
</evidence>
<feature type="chain" id="PRO_5038993488" description="Lipoprotein" evidence="1">
    <location>
        <begin position="26"/>
        <end position="125"/>
    </location>
</feature>